<feature type="domain" description="Glycine transporter" evidence="8">
    <location>
        <begin position="14"/>
        <end position="86"/>
    </location>
</feature>
<evidence type="ECO:0000313" key="10">
    <source>
        <dbReference type="Proteomes" id="UP001162834"/>
    </source>
</evidence>
<comment type="subcellular location">
    <subcellularLocation>
        <location evidence="1">Cell membrane</location>
        <topology evidence="1">Multi-pass membrane protein</topology>
    </subcellularLocation>
</comment>
<dbReference type="AlphaFoldDB" id="A0A9E6Y0B4"/>
<dbReference type="KEGG" id="sbae:DSM104329_04002"/>
<dbReference type="PANTHER" id="PTHR30506:SF3">
    <property type="entry name" value="UPF0126 INNER MEMBRANE PROTEIN YADS-RELATED"/>
    <property type="match status" value="1"/>
</dbReference>
<gene>
    <name evidence="9" type="ORF">DSM104329_04002</name>
</gene>
<evidence type="ECO:0000256" key="6">
    <source>
        <dbReference type="ARBA" id="ARBA00023136"/>
    </source>
</evidence>
<evidence type="ECO:0000256" key="5">
    <source>
        <dbReference type="ARBA" id="ARBA00022989"/>
    </source>
</evidence>
<dbReference type="Pfam" id="PF03458">
    <property type="entry name" value="Gly_transporter"/>
    <property type="match status" value="2"/>
</dbReference>
<evidence type="ECO:0000256" key="4">
    <source>
        <dbReference type="ARBA" id="ARBA00022692"/>
    </source>
</evidence>
<keyword evidence="6 7" id="KW-0472">Membrane</keyword>
<protein>
    <recommendedName>
        <fullName evidence="8">Glycine transporter domain-containing protein</fullName>
    </recommendedName>
</protein>
<feature type="transmembrane region" description="Helical" evidence="7">
    <location>
        <begin position="156"/>
        <end position="173"/>
    </location>
</feature>
<keyword evidence="4 7" id="KW-0812">Transmembrane</keyword>
<accession>A0A9E6Y0B4</accession>
<sequence>MDVPHGFNPTLILALNLAGTFIFGLSGGLAAVRAKLDLFGILVLAAVVGLAGGITRDLLIGTPPATFRDWRYLAAAGAAGLVSYFARPQLERVQRGVLVFDAFGLGLFCVTGATKSLDFGLGPAQAILLGAITGIGGGMLRDVLLREVPTVLRHELYAIPALLGAGVLVAAQESGSTNPVWPVLGVVVCVSVRLAGLKYRVNVPIAPSERDRGQSRD</sequence>
<dbReference type="PANTHER" id="PTHR30506">
    <property type="entry name" value="INNER MEMBRANE PROTEIN"/>
    <property type="match status" value="1"/>
</dbReference>
<reference evidence="9" key="1">
    <citation type="journal article" date="2022" name="Int. J. Syst. Evol. Microbiol.">
        <title>Pseudomonas aegrilactucae sp. nov. and Pseudomonas morbosilactucae sp. nov., pathogens causing bacterial rot of lettuce in Japan.</title>
        <authorList>
            <person name="Sawada H."/>
            <person name="Fujikawa T."/>
            <person name="Satou M."/>
        </authorList>
    </citation>
    <scope>NUCLEOTIDE SEQUENCE</scope>
    <source>
        <strain evidence="9">0166_1</strain>
    </source>
</reference>
<feature type="domain" description="Glycine transporter" evidence="8">
    <location>
        <begin position="99"/>
        <end position="171"/>
    </location>
</feature>
<dbReference type="InterPro" id="IPR005115">
    <property type="entry name" value="Gly_transporter"/>
</dbReference>
<comment type="similarity">
    <text evidence="2">Belongs to the UPF0126 family.</text>
</comment>
<dbReference type="Proteomes" id="UP001162834">
    <property type="component" value="Chromosome"/>
</dbReference>
<feature type="transmembrane region" description="Helical" evidence="7">
    <location>
        <begin position="39"/>
        <end position="58"/>
    </location>
</feature>
<feature type="transmembrane region" description="Helical" evidence="7">
    <location>
        <begin position="179"/>
        <end position="196"/>
    </location>
</feature>
<dbReference type="EMBL" id="CP087164">
    <property type="protein sequence ID" value="UGS37585.1"/>
    <property type="molecule type" value="Genomic_DNA"/>
</dbReference>
<evidence type="ECO:0000259" key="8">
    <source>
        <dbReference type="Pfam" id="PF03458"/>
    </source>
</evidence>
<keyword evidence="3" id="KW-1003">Cell membrane</keyword>
<evidence type="ECO:0000256" key="3">
    <source>
        <dbReference type="ARBA" id="ARBA00022475"/>
    </source>
</evidence>
<dbReference type="GO" id="GO:0005886">
    <property type="term" value="C:plasma membrane"/>
    <property type="evidence" value="ECO:0007669"/>
    <property type="project" value="UniProtKB-SubCell"/>
</dbReference>
<dbReference type="RefSeq" id="WP_259311635.1">
    <property type="nucleotide sequence ID" value="NZ_CP087164.1"/>
</dbReference>
<evidence type="ECO:0000313" key="9">
    <source>
        <dbReference type="EMBL" id="UGS37585.1"/>
    </source>
</evidence>
<evidence type="ECO:0000256" key="7">
    <source>
        <dbReference type="SAM" id="Phobius"/>
    </source>
</evidence>
<evidence type="ECO:0000256" key="2">
    <source>
        <dbReference type="ARBA" id="ARBA00008193"/>
    </source>
</evidence>
<keyword evidence="10" id="KW-1185">Reference proteome</keyword>
<evidence type="ECO:0000256" key="1">
    <source>
        <dbReference type="ARBA" id="ARBA00004651"/>
    </source>
</evidence>
<feature type="transmembrane region" description="Helical" evidence="7">
    <location>
        <begin position="98"/>
        <end position="117"/>
    </location>
</feature>
<feature type="transmembrane region" description="Helical" evidence="7">
    <location>
        <begin position="12"/>
        <end position="32"/>
    </location>
</feature>
<feature type="transmembrane region" description="Helical" evidence="7">
    <location>
        <begin position="123"/>
        <end position="144"/>
    </location>
</feature>
<feature type="transmembrane region" description="Helical" evidence="7">
    <location>
        <begin position="70"/>
        <end position="86"/>
    </location>
</feature>
<name>A0A9E6Y0B4_9ACTN</name>
<keyword evidence="5 7" id="KW-1133">Transmembrane helix</keyword>
<proteinExistence type="inferred from homology"/>
<organism evidence="9 10">
    <name type="scientific">Capillimicrobium parvum</name>
    <dbReference type="NCBI Taxonomy" id="2884022"/>
    <lineage>
        <taxon>Bacteria</taxon>
        <taxon>Bacillati</taxon>
        <taxon>Actinomycetota</taxon>
        <taxon>Thermoleophilia</taxon>
        <taxon>Solirubrobacterales</taxon>
        <taxon>Capillimicrobiaceae</taxon>
        <taxon>Capillimicrobium</taxon>
    </lineage>
</organism>